<dbReference type="Proteomes" id="UP000824023">
    <property type="component" value="Unassembled WGS sequence"/>
</dbReference>
<evidence type="ECO:0000313" key="9">
    <source>
        <dbReference type="EMBL" id="HIZ01671.1"/>
    </source>
</evidence>
<evidence type="ECO:0000256" key="1">
    <source>
        <dbReference type="ARBA" id="ARBA00002663"/>
    </source>
</evidence>
<dbReference type="InterPro" id="IPR000100">
    <property type="entry name" value="RNase_P"/>
</dbReference>
<dbReference type="Pfam" id="PF00825">
    <property type="entry name" value="Ribonuclease_P"/>
    <property type="match status" value="1"/>
</dbReference>
<dbReference type="InterPro" id="IPR014721">
    <property type="entry name" value="Ribsml_uS5_D2-typ_fold_subgr"/>
</dbReference>
<evidence type="ECO:0000256" key="8">
    <source>
        <dbReference type="NCBIfam" id="TIGR00188"/>
    </source>
</evidence>
<accession>A0A9D2CWR6</accession>
<organism evidence="9 10">
    <name type="scientific">Candidatus Bacteroides merdipullorum</name>
    <dbReference type="NCBI Taxonomy" id="2838474"/>
    <lineage>
        <taxon>Bacteria</taxon>
        <taxon>Pseudomonadati</taxon>
        <taxon>Bacteroidota</taxon>
        <taxon>Bacteroidia</taxon>
        <taxon>Bacteroidales</taxon>
        <taxon>Bacteroidaceae</taxon>
        <taxon>Bacteroides</taxon>
    </lineage>
</organism>
<dbReference type="EMBL" id="DXCK01000073">
    <property type="protein sequence ID" value="HIZ01671.1"/>
    <property type="molecule type" value="Genomic_DNA"/>
</dbReference>
<dbReference type="SUPFAM" id="SSF54211">
    <property type="entry name" value="Ribosomal protein S5 domain 2-like"/>
    <property type="match status" value="1"/>
</dbReference>
<dbReference type="GO" id="GO:0001682">
    <property type="term" value="P:tRNA 5'-leader removal"/>
    <property type="evidence" value="ECO:0007669"/>
    <property type="project" value="UniProtKB-UniRule"/>
</dbReference>
<evidence type="ECO:0000256" key="6">
    <source>
        <dbReference type="ARBA" id="ARBA00022884"/>
    </source>
</evidence>
<reference evidence="9" key="1">
    <citation type="journal article" date="2021" name="PeerJ">
        <title>Extensive microbial diversity within the chicken gut microbiome revealed by metagenomics and culture.</title>
        <authorList>
            <person name="Gilroy R."/>
            <person name="Ravi A."/>
            <person name="Getino M."/>
            <person name="Pursley I."/>
            <person name="Horton D.L."/>
            <person name="Alikhan N.F."/>
            <person name="Baker D."/>
            <person name="Gharbi K."/>
            <person name="Hall N."/>
            <person name="Watson M."/>
            <person name="Adriaenssens E.M."/>
            <person name="Foster-Nyarko E."/>
            <person name="Jarju S."/>
            <person name="Secka A."/>
            <person name="Antonio M."/>
            <person name="Oren A."/>
            <person name="Chaudhuri R.R."/>
            <person name="La Ragione R."/>
            <person name="Hildebrand F."/>
            <person name="Pallen M.J."/>
        </authorList>
    </citation>
    <scope>NUCLEOTIDE SEQUENCE</scope>
    <source>
        <strain evidence="9">ChiHjej12B11-24981</strain>
    </source>
</reference>
<comment type="similarity">
    <text evidence="7">Belongs to the RnpA family.</text>
</comment>
<dbReference type="GO" id="GO:0000049">
    <property type="term" value="F:tRNA binding"/>
    <property type="evidence" value="ECO:0007669"/>
    <property type="project" value="UniProtKB-UniRule"/>
</dbReference>
<keyword evidence="4 7" id="KW-0255">Endonuclease</keyword>
<proteinExistence type="inferred from homology"/>
<keyword evidence="6 7" id="KW-0694">RNA-binding</keyword>
<evidence type="ECO:0000256" key="5">
    <source>
        <dbReference type="ARBA" id="ARBA00022801"/>
    </source>
</evidence>
<reference evidence="9" key="2">
    <citation type="submission" date="2021-04" db="EMBL/GenBank/DDBJ databases">
        <authorList>
            <person name="Gilroy R."/>
        </authorList>
    </citation>
    <scope>NUCLEOTIDE SEQUENCE</scope>
    <source>
        <strain evidence="9">ChiHjej12B11-24981</strain>
    </source>
</reference>
<dbReference type="NCBIfam" id="TIGR00188">
    <property type="entry name" value="rnpA"/>
    <property type="match status" value="1"/>
</dbReference>
<dbReference type="GO" id="GO:0004526">
    <property type="term" value="F:ribonuclease P activity"/>
    <property type="evidence" value="ECO:0007669"/>
    <property type="project" value="UniProtKB-UniRule"/>
</dbReference>
<evidence type="ECO:0000256" key="7">
    <source>
        <dbReference type="HAMAP-Rule" id="MF_00227"/>
    </source>
</evidence>
<keyword evidence="2 7" id="KW-0819">tRNA processing</keyword>
<keyword evidence="5 7" id="KW-0378">Hydrolase</keyword>
<comment type="caution">
    <text evidence="9">The sequence shown here is derived from an EMBL/GenBank/DDBJ whole genome shotgun (WGS) entry which is preliminary data.</text>
</comment>
<evidence type="ECO:0000256" key="4">
    <source>
        <dbReference type="ARBA" id="ARBA00022759"/>
    </source>
</evidence>
<keyword evidence="3 7" id="KW-0540">Nuclease</keyword>
<sequence>MANTLHKTERLSRKKVIEKMFAGGSRSFSLFPLRVVYMPVEELNAPVSILVSVSKRRFKRAVKRNAVKRRIREAYRLNKQPLLEAVQQNNCRLAVAFIYLSDRLFDYSLIADRMQLALKRMSEALQSLSDDVPSPETGGEPC</sequence>
<protein>
    <recommendedName>
        <fullName evidence="7 8">Ribonuclease P protein component</fullName>
        <shortName evidence="7">RNase P protein</shortName>
        <shortName evidence="7">RNaseP protein</shortName>
        <ecNumber evidence="7 8">3.1.26.5</ecNumber>
    </recommendedName>
    <alternativeName>
        <fullName evidence="7">Protein C5</fullName>
    </alternativeName>
</protein>
<dbReference type="AlphaFoldDB" id="A0A9D2CWR6"/>
<comment type="catalytic activity">
    <reaction evidence="7">
        <text>Endonucleolytic cleavage of RNA, removing 5'-extranucleotides from tRNA precursor.</text>
        <dbReference type="EC" id="3.1.26.5"/>
    </reaction>
</comment>
<evidence type="ECO:0000256" key="2">
    <source>
        <dbReference type="ARBA" id="ARBA00022694"/>
    </source>
</evidence>
<dbReference type="PROSITE" id="PS00648">
    <property type="entry name" value="RIBONUCLEASE_P"/>
    <property type="match status" value="1"/>
</dbReference>
<dbReference type="HAMAP" id="MF_00227">
    <property type="entry name" value="RNase_P"/>
    <property type="match status" value="1"/>
</dbReference>
<evidence type="ECO:0000256" key="3">
    <source>
        <dbReference type="ARBA" id="ARBA00022722"/>
    </source>
</evidence>
<evidence type="ECO:0000313" key="10">
    <source>
        <dbReference type="Proteomes" id="UP000824023"/>
    </source>
</evidence>
<dbReference type="InterPro" id="IPR020539">
    <property type="entry name" value="RNase_P_CS"/>
</dbReference>
<gene>
    <name evidence="7 9" type="primary">rnpA</name>
    <name evidence="9" type="ORF">H9819_05365</name>
</gene>
<dbReference type="Gene3D" id="3.30.230.10">
    <property type="match status" value="1"/>
</dbReference>
<comment type="function">
    <text evidence="1 7">RNaseP catalyzes the removal of the 5'-leader sequence from pre-tRNA to produce the mature 5'-terminus. It can also cleave other RNA substrates such as 4.5S RNA. The protein component plays an auxiliary but essential role in vivo by binding to the 5'-leader sequence and broadening the substrate specificity of the ribozyme.</text>
</comment>
<dbReference type="InterPro" id="IPR020568">
    <property type="entry name" value="Ribosomal_Su5_D2-typ_SF"/>
</dbReference>
<dbReference type="EC" id="3.1.26.5" evidence="7 8"/>
<name>A0A9D2CWR6_9BACE</name>
<comment type="subunit">
    <text evidence="7">Consists of a catalytic RNA component (M1 or rnpB) and a protein subunit.</text>
</comment>